<feature type="compositionally biased region" description="Basic and acidic residues" evidence="1">
    <location>
        <begin position="12"/>
        <end position="22"/>
    </location>
</feature>
<comment type="caution">
    <text evidence="2">The sequence shown here is derived from an EMBL/GenBank/DDBJ whole genome shotgun (WGS) entry which is preliminary data.</text>
</comment>
<feature type="region of interest" description="Disordered" evidence="1">
    <location>
        <begin position="83"/>
        <end position="116"/>
    </location>
</feature>
<evidence type="ECO:0000256" key="1">
    <source>
        <dbReference type="SAM" id="MobiDB-lite"/>
    </source>
</evidence>
<protein>
    <submittedName>
        <fullName evidence="2">Uncharacterized protein</fullName>
    </submittedName>
</protein>
<evidence type="ECO:0000313" key="2">
    <source>
        <dbReference type="EMBL" id="KAF2884549.1"/>
    </source>
</evidence>
<proteinExistence type="predicted"/>
<gene>
    <name evidence="2" type="ORF">ILUMI_21626</name>
</gene>
<feature type="region of interest" description="Disordered" evidence="1">
    <location>
        <begin position="1"/>
        <end position="22"/>
    </location>
</feature>
<evidence type="ECO:0000313" key="3">
    <source>
        <dbReference type="Proteomes" id="UP000801492"/>
    </source>
</evidence>
<sequence length="116" mass="13072">MQGTDHLMVDTARADPEKDGTMYSNKIEKKIEDETGSGLQQKQKQEEDICLFKVKSTLLVTLLLLEIANLFSTAYGRTTKIEKAQNSNPYDPEQFVEEPPQPGCTEDTSKQGKYLI</sequence>
<dbReference type="AlphaFoldDB" id="A0A8K0G3J1"/>
<keyword evidence="3" id="KW-1185">Reference proteome</keyword>
<accession>A0A8K0G3J1</accession>
<dbReference type="Proteomes" id="UP000801492">
    <property type="component" value="Unassembled WGS sequence"/>
</dbReference>
<organism evidence="2 3">
    <name type="scientific">Ignelater luminosus</name>
    <name type="common">Cucubano</name>
    <name type="synonym">Pyrophorus luminosus</name>
    <dbReference type="NCBI Taxonomy" id="2038154"/>
    <lineage>
        <taxon>Eukaryota</taxon>
        <taxon>Metazoa</taxon>
        <taxon>Ecdysozoa</taxon>
        <taxon>Arthropoda</taxon>
        <taxon>Hexapoda</taxon>
        <taxon>Insecta</taxon>
        <taxon>Pterygota</taxon>
        <taxon>Neoptera</taxon>
        <taxon>Endopterygota</taxon>
        <taxon>Coleoptera</taxon>
        <taxon>Polyphaga</taxon>
        <taxon>Elateriformia</taxon>
        <taxon>Elateroidea</taxon>
        <taxon>Elateridae</taxon>
        <taxon>Agrypninae</taxon>
        <taxon>Pyrophorini</taxon>
        <taxon>Ignelater</taxon>
    </lineage>
</organism>
<reference evidence="2" key="1">
    <citation type="submission" date="2019-08" db="EMBL/GenBank/DDBJ databases">
        <title>The genome of the North American firefly Photinus pyralis.</title>
        <authorList>
            <consortium name="Photinus pyralis genome working group"/>
            <person name="Fallon T.R."/>
            <person name="Sander Lower S.E."/>
            <person name="Weng J.-K."/>
        </authorList>
    </citation>
    <scope>NUCLEOTIDE SEQUENCE</scope>
    <source>
        <strain evidence="2">TRF0915ILg1</strain>
        <tissue evidence="2">Whole body</tissue>
    </source>
</reference>
<dbReference type="EMBL" id="VTPC01090158">
    <property type="protein sequence ID" value="KAF2884549.1"/>
    <property type="molecule type" value="Genomic_DNA"/>
</dbReference>
<name>A0A8K0G3J1_IGNLU</name>